<comment type="caution">
    <text evidence="3">The sequence shown here is derived from an EMBL/GenBank/DDBJ whole genome shotgun (WGS) entry which is preliminary data.</text>
</comment>
<evidence type="ECO:0000313" key="3">
    <source>
        <dbReference type="EMBL" id="KAA1088862.1"/>
    </source>
</evidence>
<evidence type="ECO:0000313" key="4">
    <source>
        <dbReference type="Proteomes" id="UP000325313"/>
    </source>
</evidence>
<dbReference type="Proteomes" id="UP000325313">
    <property type="component" value="Unassembled WGS sequence"/>
</dbReference>
<gene>
    <name evidence="3" type="ORF">PGTUg99_032771</name>
</gene>
<dbReference type="AlphaFoldDB" id="A0A5B0NJX5"/>
<feature type="chain" id="PRO_5023014448" evidence="2">
    <location>
        <begin position="27"/>
        <end position="65"/>
    </location>
</feature>
<evidence type="ECO:0000256" key="2">
    <source>
        <dbReference type="SAM" id="SignalP"/>
    </source>
</evidence>
<proteinExistence type="predicted"/>
<protein>
    <submittedName>
        <fullName evidence="3">Uncharacterized protein</fullName>
    </submittedName>
</protein>
<sequence>MAIGCATRTRPAVPLLLLYLAAPASQLIIGDVYGSEKSSKQVSPDVPMMSLRRGKTEDGTSPSPR</sequence>
<keyword evidence="2" id="KW-0732">Signal</keyword>
<organism evidence="3 4">
    <name type="scientific">Puccinia graminis f. sp. tritici</name>
    <dbReference type="NCBI Taxonomy" id="56615"/>
    <lineage>
        <taxon>Eukaryota</taxon>
        <taxon>Fungi</taxon>
        <taxon>Dikarya</taxon>
        <taxon>Basidiomycota</taxon>
        <taxon>Pucciniomycotina</taxon>
        <taxon>Pucciniomycetes</taxon>
        <taxon>Pucciniales</taxon>
        <taxon>Pucciniaceae</taxon>
        <taxon>Puccinia</taxon>
    </lineage>
</organism>
<accession>A0A5B0NJX5</accession>
<feature type="region of interest" description="Disordered" evidence="1">
    <location>
        <begin position="36"/>
        <end position="65"/>
    </location>
</feature>
<dbReference type="EMBL" id="VDEP01000405">
    <property type="protein sequence ID" value="KAA1088862.1"/>
    <property type="molecule type" value="Genomic_DNA"/>
</dbReference>
<name>A0A5B0NJX5_PUCGR</name>
<reference evidence="3 4" key="1">
    <citation type="submission" date="2019-05" db="EMBL/GenBank/DDBJ databases">
        <title>Emergence of the Ug99 lineage of the wheat stem rust pathogen through somatic hybridization.</title>
        <authorList>
            <person name="Li F."/>
            <person name="Upadhyaya N.M."/>
            <person name="Sperschneider J."/>
            <person name="Matny O."/>
            <person name="Nguyen-Phuc H."/>
            <person name="Mago R."/>
            <person name="Raley C."/>
            <person name="Miller M.E."/>
            <person name="Silverstein K.A.T."/>
            <person name="Henningsen E."/>
            <person name="Hirsch C.D."/>
            <person name="Visser B."/>
            <person name="Pretorius Z.A."/>
            <person name="Steffenson B.J."/>
            <person name="Schwessinger B."/>
            <person name="Dodds P.N."/>
            <person name="Figueroa M."/>
        </authorList>
    </citation>
    <scope>NUCLEOTIDE SEQUENCE [LARGE SCALE GENOMIC DNA]</scope>
    <source>
        <strain evidence="3 4">Ug99</strain>
    </source>
</reference>
<evidence type="ECO:0000256" key="1">
    <source>
        <dbReference type="SAM" id="MobiDB-lite"/>
    </source>
</evidence>
<feature type="signal peptide" evidence="2">
    <location>
        <begin position="1"/>
        <end position="26"/>
    </location>
</feature>